<feature type="compositionally biased region" description="Low complexity" evidence="2">
    <location>
        <begin position="168"/>
        <end position="184"/>
    </location>
</feature>
<dbReference type="RefSeq" id="WP_036886012.1">
    <property type="nucleotide sequence ID" value="NZ_CP054010.1"/>
</dbReference>
<sequence>MVKRLYILICMLLVFVGSNAQTANQLIREGNKLFSSKNYAQAEILYHKAIDKDGSNAIANYNLGRCLQAQKKNEEAKKLYDNATKLEKDPVRLSSSYNNLGTIFQDEQNYEKAIEAYKSALRSNPNHKNARYNLELCKRKLKQQQNQQSSDKNKSDKDKDKEKKKKQPQNQNQNKNNQKNNQKNKQPKDDQGMSKDNAEQLLNAVKQQEKETQERLSKVMRQPSDKKLDKNW</sequence>
<feature type="compositionally biased region" description="Basic and acidic residues" evidence="2">
    <location>
        <begin position="207"/>
        <end position="232"/>
    </location>
</feature>
<dbReference type="InterPro" id="IPR011990">
    <property type="entry name" value="TPR-like_helical_dom_sf"/>
</dbReference>
<dbReference type="PROSITE" id="PS50293">
    <property type="entry name" value="TPR_REGION"/>
    <property type="match status" value="1"/>
</dbReference>
<dbReference type="InterPro" id="IPR052943">
    <property type="entry name" value="TMTC_O-mannosyl-trnsfr"/>
</dbReference>
<dbReference type="PROSITE" id="PS50005">
    <property type="entry name" value="TPR"/>
    <property type="match status" value="1"/>
</dbReference>
<protein>
    <submittedName>
        <fullName evidence="4">Tetratricopeptide repeat protein</fullName>
    </submittedName>
</protein>
<evidence type="ECO:0000256" key="3">
    <source>
        <dbReference type="SAM" id="SignalP"/>
    </source>
</evidence>
<feature type="region of interest" description="Disordered" evidence="2">
    <location>
        <begin position="141"/>
        <end position="232"/>
    </location>
</feature>
<dbReference type="PANTHER" id="PTHR44809:SF1">
    <property type="entry name" value="PROTEIN O-MANNOSYL-TRANSFERASE TMTC1"/>
    <property type="match status" value="1"/>
</dbReference>
<dbReference type="SMART" id="SM00028">
    <property type="entry name" value="TPR"/>
    <property type="match status" value="3"/>
</dbReference>
<feature type="compositionally biased region" description="Basic and acidic residues" evidence="2">
    <location>
        <begin position="151"/>
        <end position="161"/>
    </location>
</feature>
<proteinExistence type="predicted"/>
<gene>
    <name evidence="4" type="ORF">FIU21_01145</name>
</gene>
<evidence type="ECO:0000256" key="2">
    <source>
        <dbReference type="SAM" id="MobiDB-lite"/>
    </source>
</evidence>
<reference evidence="4 5" key="1">
    <citation type="submission" date="2020-05" db="EMBL/GenBank/DDBJ databases">
        <title>FDA dAtabase for Regulatory Grade micrObial Sequences (FDA-ARGOS): Supporting development and validation of Infectious Disease Dx tests.</title>
        <authorList>
            <person name="Moreno J."/>
            <person name="Tallon L."/>
            <person name="Sadzewicz L."/>
            <person name="Zhao X."/>
            <person name="Vavikolanu K."/>
            <person name="Mehta A."/>
            <person name="Aluvathingal J."/>
            <person name="Nadendla S."/>
            <person name="Myers T."/>
            <person name="Yan Y."/>
            <person name="Sichtig H."/>
        </authorList>
    </citation>
    <scope>NUCLEOTIDE SEQUENCE [LARGE SCALE GENOMIC DNA]</scope>
    <source>
        <strain evidence="4 5">FDAARGOS_760</strain>
    </source>
</reference>
<dbReference type="EMBL" id="CP054010">
    <property type="protein sequence ID" value="QKH87632.1"/>
    <property type="molecule type" value="Genomic_DNA"/>
</dbReference>
<dbReference type="AlphaFoldDB" id="A0A7D4FVF0"/>
<dbReference type="PANTHER" id="PTHR44809">
    <property type="match status" value="1"/>
</dbReference>
<organism evidence="4 5">
    <name type="scientific">Prevotella melaninogenica</name>
    <dbReference type="NCBI Taxonomy" id="28132"/>
    <lineage>
        <taxon>Bacteria</taxon>
        <taxon>Pseudomonadati</taxon>
        <taxon>Bacteroidota</taxon>
        <taxon>Bacteroidia</taxon>
        <taxon>Bacteroidales</taxon>
        <taxon>Prevotellaceae</taxon>
        <taxon>Prevotella</taxon>
    </lineage>
</organism>
<evidence type="ECO:0000313" key="5">
    <source>
        <dbReference type="Proteomes" id="UP000500843"/>
    </source>
</evidence>
<evidence type="ECO:0000256" key="1">
    <source>
        <dbReference type="PROSITE-ProRule" id="PRU00339"/>
    </source>
</evidence>
<dbReference type="Gene3D" id="1.25.40.10">
    <property type="entry name" value="Tetratricopeptide repeat domain"/>
    <property type="match status" value="2"/>
</dbReference>
<feature type="repeat" description="TPR" evidence="1">
    <location>
        <begin position="94"/>
        <end position="127"/>
    </location>
</feature>
<dbReference type="Pfam" id="PF13424">
    <property type="entry name" value="TPR_12"/>
    <property type="match status" value="1"/>
</dbReference>
<dbReference type="Proteomes" id="UP000500843">
    <property type="component" value="Chromosome 1"/>
</dbReference>
<keyword evidence="1" id="KW-0802">TPR repeat</keyword>
<dbReference type="SUPFAM" id="SSF48452">
    <property type="entry name" value="TPR-like"/>
    <property type="match status" value="1"/>
</dbReference>
<feature type="compositionally biased region" description="Basic and acidic residues" evidence="2">
    <location>
        <begin position="186"/>
        <end position="198"/>
    </location>
</feature>
<keyword evidence="3" id="KW-0732">Signal</keyword>
<feature type="chain" id="PRO_5028867466" evidence="3">
    <location>
        <begin position="21"/>
        <end position="232"/>
    </location>
</feature>
<feature type="signal peptide" evidence="3">
    <location>
        <begin position="1"/>
        <end position="20"/>
    </location>
</feature>
<dbReference type="InterPro" id="IPR019734">
    <property type="entry name" value="TPR_rpt"/>
</dbReference>
<accession>A0A7D4FVF0</accession>
<evidence type="ECO:0000313" key="4">
    <source>
        <dbReference type="EMBL" id="QKH87632.1"/>
    </source>
</evidence>
<name>A0A7D4FVF0_9BACT</name>